<evidence type="ECO:0000313" key="2">
    <source>
        <dbReference type="Proteomes" id="UP001214553"/>
    </source>
</evidence>
<dbReference type="SUPFAM" id="SSF117396">
    <property type="entry name" value="TM1631-like"/>
    <property type="match status" value="1"/>
</dbReference>
<accession>A0ABY8BUB1</accession>
<name>A0ABY8BUB1_9MICO</name>
<gene>
    <name evidence="1" type="ORF">PU630_09000</name>
</gene>
<protein>
    <submittedName>
        <fullName evidence="1">DUF72 domain-containing protein</fullName>
    </submittedName>
</protein>
<dbReference type="Pfam" id="PF01904">
    <property type="entry name" value="DUF72"/>
    <property type="match status" value="1"/>
</dbReference>
<dbReference type="PANTHER" id="PTHR30348:SF4">
    <property type="entry name" value="DUF72 DOMAIN-CONTAINING PROTEIN"/>
    <property type="match status" value="1"/>
</dbReference>
<dbReference type="RefSeq" id="WP_275276746.1">
    <property type="nucleotide sequence ID" value="NZ_CP119108.1"/>
</dbReference>
<organism evidence="1 2">
    <name type="scientific">Microbacterium horticulturae</name>
    <dbReference type="NCBI Taxonomy" id="3028316"/>
    <lineage>
        <taxon>Bacteria</taxon>
        <taxon>Bacillati</taxon>
        <taxon>Actinomycetota</taxon>
        <taxon>Actinomycetes</taxon>
        <taxon>Micrococcales</taxon>
        <taxon>Microbacteriaceae</taxon>
        <taxon>Microbacterium</taxon>
    </lineage>
</organism>
<dbReference type="InterPro" id="IPR002763">
    <property type="entry name" value="DUF72"/>
</dbReference>
<keyword evidence="2" id="KW-1185">Reference proteome</keyword>
<dbReference type="PANTHER" id="PTHR30348">
    <property type="entry name" value="UNCHARACTERIZED PROTEIN YECE"/>
    <property type="match status" value="1"/>
</dbReference>
<dbReference type="InterPro" id="IPR036520">
    <property type="entry name" value="UPF0759_sf"/>
</dbReference>
<proteinExistence type="predicted"/>
<dbReference type="Gene3D" id="3.20.20.410">
    <property type="entry name" value="Protein of unknown function UPF0759"/>
    <property type="match status" value="1"/>
</dbReference>
<sequence length="236" mass="26614">MRIGTSGWSYDHWRGVLYGPGSSGRRLEVYASEFDTVELDASFYHWPSADRFAAWRAHLADDFVMAVKAPRGLSHSTRSDPTAWTDRIRSALAALGPVAGPLLLQLPTGRVRDDARLDRVLDVIPRECAVAVEVRHESWLDDEVFALLERHGAALCITHGAGFPLSLRTVAPLVYVRLHGPDPDQLYVGSYSDAELDEWAEHIDRWRTERHEVLVYFDNDQAGNAVIDARRLKERL</sequence>
<reference evidence="1 2" key="1">
    <citation type="submission" date="2023-03" db="EMBL/GenBank/DDBJ databases">
        <title>Genome sequence of Microbacterium sp. KACC 23027.</title>
        <authorList>
            <person name="Kim S."/>
            <person name="Heo J."/>
            <person name="Kwon S.-W."/>
        </authorList>
    </citation>
    <scope>NUCLEOTIDE SEQUENCE [LARGE SCALE GENOMIC DNA]</scope>
    <source>
        <strain evidence="1 2">KACC 23027</strain>
    </source>
</reference>
<evidence type="ECO:0000313" key="1">
    <source>
        <dbReference type="EMBL" id="WEG07407.1"/>
    </source>
</evidence>
<dbReference type="Proteomes" id="UP001214553">
    <property type="component" value="Chromosome"/>
</dbReference>
<dbReference type="EMBL" id="CP119108">
    <property type="protein sequence ID" value="WEG07407.1"/>
    <property type="molecule type" value="Genomic_DNA"/>
</dbReference>